<evidence type="ECO:0000256" key="5">
    <source>
        <dbReference type="ARBA" id="ARBA00022857"/>
    </source>
</evidence>
<keyword evidence="6" id="KW-0560">Oxidoreductase</keyword>
<name>A0ABS4QFL6_9NOCA</name>
<comment type="similarity">
    <text evidence="1">Belongs to the FMO family.</text>
</comment>
<organism evidence="8 9">
    <name type="scientific">Nocardia goodfellowii</name>
    <dbReference type="NCBI Taxonomy" id="882446"/>
    <lineage>
        <taxon>Bacteria</taxon>
        <taxon>Bacillati</taxon>
        <taxon>Actinomycetota</taxon>
        <taxon>Actinomycetes</taxon>
        <taxon>Mycobacteriales</taxon>
        <taxon>Nocardiaceae</taxon>
        <taxon>Nocardia</taxon>
    </lineage>
</organism>
<dbReference type="Proteomes" id="UP001519325">
    <property type="component" value="Unassembled WGS sequence"/>
</dbReference>
<comment type="caution">
    <text evidence="8">The sequence shown here is derived from an EMBL/GenBank/DDBJ whole genome shotgun (WGS) entry which is preliminary data.</text>
</comment>
<dbReference type="InterPro" id="IPR036188">
    <property type="entry name" value="FAD/NAD-bd_sf"/>
</dbReference>
<dbReference type="RefSeq" id="WP_209890646.1">
    <property type="nucleotide sequence ID" value="NZ_JAGGMR010000001.1"/>
</dbReference>
<evidence type="ECO:0000256" key="3">
    <source>
        <dbReference type="ARBA" id="ARBA00022630"/>
    </source>
</evidence>
<evidence type="ECO:0000256" key="4">
    <source>
        <dbReference type="ARBA" id="ARBA00022827"/>
    </source>
</evidence>
<keyword evidence="4" id="KW-0274">FAD</keyword>
<dbReference type="InterPro" id="IPR020946">
    <property type="entry name" value="Flavin_mOase-like"/>
</dbReference>
<comment type="similarity">
    <text evidence="2">Belongs to the FAD-binding monooxygenase family.</text>
</comment>
<evidence type="ECO:0000313" key="9">
    <source>
        <dbReference type="Proteomes" id="UP001519325"/>
    </source>
</evidence>
<sequence length="514" mass="57732">MTSGNRIAIVGAGVAGLASAKVLSREGFPVEVFDRAPDVGGVWSATRRYPGLRTQNSRNTYHFSDFPMPEDYPRVPDGAQMQAYLERYVQQFGLRENLRLGTEVVAADPVDSGWLLEIRDDTGIHRTSCDHLVIANGVFNEPAMPDYPGADKFQSAGGYLCHSTDFHDAEWARGRNVVVVGYGQSACDIAEAVSHVAASTTVVARRLLWKLPRKVAPGFDYERLMLTRMGEAHFRYQRLGWFERFLHGGGVSFRDSNFDLLRELATKQTRLRELDLMPDTRFEEIAQSTFSLATEGFYEQVRDGRIFVARDTSITEMFGTPQGPAVQLDTGEQLPADIVVCATGFQQRVPFLTPYIQRQLTDDDGNFRLYRHILPVTVPNLTFAGYNASTVATLNAEVGAHWTAAFLQGRIQLPAPEDMAAKVDDRLRWMDAGTAGHHAHGTAITPFSLHNIDEMLSDLRFRLPLRTRLVQWFRPVKPSSYRGLGERRHSSTEKRTPPTEPLYPQPQRPHADHR</sequence>
<evidence type="ECO:0000313" key="8">
    <source>
        <dbReference type="EMBL" id="MBP2190472.1"/>
    </source>
</evidence>
<dbReference type="InterPro" id="IPR000960">
    <property type="entry name" value="Flavin_mOase"/>
</dbReference>
<reference evidence="8 9" key="1">
    <citation type="submission" date="2021-03" db="EMBL/GenBank/DDBJ databases">
        <title>Sequencing the genomes of 1000 actinobacteria strains.</title>
        <authorList>
            <person name="Klenk H.-P."/>
        </authorList>
    </citation>
    <scope>NUCLEOTIDE SEQUENCE [LARGE SCALE GENOMIC DNA]</scope>
    <source>
        <strain evidence="8 9">DSM 45516</strain>
    </source>
</reference>
<keyword evidence="9" id="KW-1185">Reference proteome</keyword>
<evidence type="ECO:0000256" key="2">
    <source>
        <dbReference type="ARBA" id="ARBA00010139"/>
    </source>
</evidence>
<dbReference type="SUPFAM" id="SSF51905">
    <property type="entry name" value="FAD/NAD(P)-binding domain"/>
    <property type="match status" value="2"/>
</dbReference>
<dbReference type="PRINTS" id="PR00370">
    <property type="entry name" value="FMOXYGENASE"/>
</dbReference>
<keyword evidence="5" id="KW-0521">NADP</keyword>
<dbReference type="PIRSF" id="PIRSF000332">
    <property type="entry name" value="FMO"/>
    <property type="match status" value="1"/>
</dbReference>
<evidence type="ECO:0000256" key="6">
    <source>
        <dbReference type="ARBA" id="ARBA00023002"/>
    </source>
</evidence>
<dbReference type="InterPro" id="IPR050346">
    <property type="entry name" value="FMO-like"/>
</dbReference>
<feature type="compositionally biased region" description="Pro residues" evidence="7">
    <location>
        <begin position="498"/>
        <end position="507"/>
    </location>
</feature>
<dbReference type="Pfam" id="PF00743">
    <property type="entry name" value="FMO-like"/>
    <property type="match status" value="2"/>
</dbReference>
<gene>
    <name evidence="8" type="ORF">BJ987_003373</name>
</gene>
<dbReference type="EMBL" id="JAGGMR010000001">
    <property type="protein sequence ID" value="MBP2190472.1"/>
    <property type="molecule type" value="Genomic_DNA"/>
</dbReference>
<evidence type="ECO:0000256" key="7">
    <source>
        <dbReference type="SAM" id="MobiDB-lite"/>
    </source>
</evidence>
<proteinExistence type="inferred from homology"/>
<protein>
    <submittedName>
        <fullName evidence="8">Cation diffusion facilitator CzcD-associated flavoprotein CzcO</fullName>
    </submittedName>
</protein>
<feature type="region of interest" description="Disordered" evidence="7">
    <location>
        <begin position="481"/>
        <end position="514"/>
    </location>
</feature>
<dbReference type="PANTHER" id="PTHR23023">
    <property type="entry name" value="DIMETHYLANILINE MONOOXYGENASE"/>
    <property type="match status" value="1"/>
</dbReference>
<keyword evidence="3" id="KW-0285">Flavoprotein</keyword>
<dbReference type="Gene3D" id="3.50.50.60">
    <property type="entry name" value="FAD/NAD(P)-binding domain"/>
    <property type="match status" value="1"/>
</dbReference>
<feature type="compositionally biased region" description="Basic and acidic residues" evidence="7">
    <location>
        <begin position="484"/>
        <end position="497"/>
    </location>
</feature>
<accession>A0ABS4QFL6</accession>
<evidence type="ECO:0000256" key="1">
    <source>
        <dbReference type="ARBA" id="ARBA00009183"/>
    </source>
</evidence>